<sequence length="204" mass="22732">MSEFTGTKKVATSLILLGLAISLGVLAGKRYPEWRQNRDHEQKLNAIRTGEATELQAGRLFPNLQILDTEGTASNTDDLLEQNDSVILLLTTDCEPCHDSIFHWSRSVASITDVQFLFLAVDEPGLVYDYAQSLEFPVPLYCDDTQRLATEFGVNLYPTIVGVDQNKRIRFVRHGLDSDFDPPTAAELLRSQIDGEKTAQSGEE</sequence>
<reference evidence="2 3" key="1">
    <citation type="submission" date="2020-03" db="EMBL/GenBank/DDBJ databases">
        <title>Metabolic flexibility allows generalist bacteria to become dominant in a frequently disturbed ecosystem.</title>
        <authorList>
            <person name="Chen Y.-J."/>
            <person name="Leung P.M."/>
            <person name="Bay S.K."/>
            <person name="Hugenholtz P."/>
            <person name="Kessler A.J."/>
            <person name="Shelley G."/>
            <person name="Waite D.W."/>
            <person name="Cook P.L."/>
            <person name="Greening C."/>
        </authorList>
    </citation>
    <scope>NUCLEOTIDE SEQUENCE [LARGE SCALE GENOMIC DNA]</scope>
    <source>
        <strain evidence="2">SS_bin_28</strain>
    </source>
</reference>
<comment type="caution">
    <text evidence="2">The sequence shown here is derived from an EMBL/GenBank/DDBJ whole genome shotgun (WGS) entry which is preliminary data.</text>
</comment>
<dbReference type="Gene3D" id="3.40.30.10">
    <property type="entry name" value="Glutaredoxin"/>
    <property type="match status" value="1"/>
</dbReference>
<gene>
    <name evidence="2" type="ORF">HKN21_07300</name>
</gene>
<dbReference type="InterPro" id="IPR036249">
    <property type="entry name" value="Thioredoxin-like_sf"/>
</dbReference>
<dbReference type="AlphaFoldDB" id="A0A7Y2E8D8"/>
<dbReference type="Proteomes" id="UP000547674">
    <property type="component" value="Unassembled WGS sequence"/>
</dbReference>
<evidence type="ECO:0000313" key="2">
    <source>
        <dbReference type="EMBL" id="NNF06550.1"/>
    </source>
</evidence>
<name>A0A7Y2E8D8_UNCEI</name>
<dbReference type="GO" id="GO:0016209">
    <property type="term" value="F:antioxidant activity"/>
    <property type="evidence" value="ECO:0007669"/>
    <property type="project" value="InterPro"/>
</dbReference>
<dbReference type="InterPro" id="IPR000866">
    <property type="entry name" value="AhpC/TSA"/>
</dbReference>
<dbReference type="GO" id="GO:0016491">
    <property type="term" value="F:oxidoreductase activity"/>
    <property type="evidence" value="ECO:0007669"/>
    <property type="project" value="InterPro"/>
</dbReference>
<feature type="domain" description="Alkyl hydroperoxide reductase subunit C/ Thiol specific antioxidant" evidence="1">
    <location>
        <begin position="58"/>
        <end position="171"/>
    </location>
</feature>
<dbReference type="SUPFAM" id="SSF52833">
    <property type="entry name" value="Thioredoxin-like"/>
    <property type="match status" value="1"/>
</dbReference>
<evidence type="ECO:0000313" key="3">
    <source>
        <dbReference type="Proteomes" id="UP000547674"/>
    </source>
</evidence>
<dbReference type="EMBL" id="JABDJR010000286">
    <property type="protein sequence ID" value="NNF06550.1"/>
    <property type="molecule type" value="Genomic_DNA"/>
</dbReference>
<organism evidence="2 3">
    <name type="scientific">Eiseniibacteriota bacterium</name>
    <dbReference type="NCBI Taxonomy" id="2212470"/>
    <lineage>
        <taxon>Bacteria</taxon>
        <taxon>Candidatus Eiseniibacteriota</taxon>
    </lineage>
</organism>
<evidence type="ECO:0000259" key="1">
    <source>
        <dbReference type="Pfam" id="PF00578"/>
    </source>
</evidence>
<dbReference type="Pfam" id="PF00578">
    <property type="entry name" value="AhpC-TSA"/>
    <property type="match status" value="1"/>
</dbReference>
<protein>
    <submittedName>
        <fullName evidence="2">Redoxin family protein</fullName>
    </submittedName>
</protein>
<accession>A0A7Y2E8D8</accession>
<proteinExistence type="predicted"/>